<feature type="signal peptide" evidence="5">
    <location>
        <begin position="1"/>
        <end position="20"/>
    </location>
</feature>
<feature type="domain" description="Lipase" evidence="6">
    <location>
        <begin position="18"/>
        <end position="276"/>
    </location>
</feature>
<dbReference type="PANTHER" id="PTHR11610:SF150">
    <property type="entry name" value="FI01825P-RELATED"/>
    <property type="match status" value="1"/>
</dbReference>
<comment type="subcellular location">
    <subcellularLocation>
        <location evidence="1">Secreted</location>
    </subcellularLocation>
</comment>
<name>A0ABQ7R0R1_PLUXY</name>
<proteinExistence type="inferred from homology"/>
<accession>A0ABQ7R0R1</accession>
<evidence type="ECO:0000313" key="7">
    <source>
        <dbReference type="EMBL" id="KAG7310884.1"/>
    </source>
</evidence>
<evidence type="ECO:0000256" key="2">
    <source>
        <dbReference type="ARBA" id="ARBA00010701"/>
    </source>
</evidence>
<evidence type="ECO:0000256" key="3">
    <source>
        <dbReference type="ARBA" id="ARBA00022525"/>
    </source>
</evidence>
<dbReference type="Gene3D" id="3.40.50.1820">
    <property type="entry name" value="alpha/beta hydrolase"/>
    <property type="match status" value="1"/>
</dbReference>
<evidence type="ECO:0000256" key="4">
    <source>
        <dbReference type="RuleBase" id="RU004262"/>
    </source>
</evidence>
<organism evidence="7 8">
    <name type="scientific">Plutella xylostella</name>
    <name type="common">Diamondback moth</name>
    <name type="synonym">Plutella maculipennis</name>
    <dbReference type="NCBI Taxonomy" id="51655"/>
    <lineage>
        <taxon>Eukaryota</taxon>
        <taxon>Metazoa</taxon>
        <taxon>Ecdysozoa</taxon>
        <taxon>Arthropoda</taxon>
        <taxon>Hexapoda</taxon>
        <taxon>Insecta</taxon>
        <taxon>Pterygota</taxon>
        <taxon>Neoptera</taxon>
        <taxon>Endopterygota</taxon>
        <taxon>Lepidoptera</taxon>
        <taxon>Glossata</taxon>
        <taxon>Ditrysia</taxon>
        <taxon>Yponomeutoidea</taxon>
        <taxon>Plutellidae</taxon>
        <taxon>Plutella</taxon>
    </lineage>
</organism>
<gene>
    <name evidence="7" type="ORF">JYU34_003716</name>
</gene>
<dbReference type="PANTHER" id="PTHR11610">
    <property type="entry name" value="LIPASE"/>
    <property type="match status" value="1"/>
</dbReference>
<evidence type="ECO:0000259" key="6">
    <source>
        <dbReference type="Pfam" id="PF00151"/>
    </source>
</evidence>
<dbReference type="SUPFAM" id="SSF53474">
    <property type="entry name" value="alpha/beta-Hydrolases"/>
    <property type="match status" value="1"/>
</dbReference>
<dbReference type="PRINTS" id="PR00821">
    <property type="entry name" value="TAGLIPASE"/>
</dbReference>
<comment type="caution">
    <text evidence="7">The sequence shown here is derived from an EMBL/GenBank/DDBJ whole genome shotgun (WGS) entry which is preliminary data.</text>
</comment>
<reference evidence="7 8" key="1">
    <citation type="submission" date="2021-06" db="EMBL/GenBank/DDBJ databases">
        <title>A haploid diamondback moth (Plutella xylostella L.) genome assembly resolves 31 chromosomes and identifies a diamide resistance mutation.</title>
        <authorList>
            <person name="Ward C.M."/>
            <person name="Perry K.D."/>
            <person name="Baker G."/>
            <person name="Powis K."/>
            <person name="Heckel D.G."/>
            <person name="Baxter S.W."/>
        </authorList>
    </citation>
    <scope>NUCLEOTIDE SEQUENCE [LARGE SCALE GENOMIC DNA]</scope>
    <source>
        <strain evidence="7 8">LV</strain>
        <tissue evidence="7">Single pupa</tissue>
    </source>
</reference>
<dbReference type="EMBL" id="JAHIBW010000005">
    <property type="protein sequence ID" value="KAG7310884.1"/>
    <property type="molecule type" value="Genomic_DNA"/>
</dbReference>
<evidence type="ECO:0000256" key="1">
    <source>
        <dbReference type="ARBA" id="ARBA00004613"/>
    </source>
</evidence>
<keyword evidence="5" id="KW-0732">Signal</keyword>
<keyword evidence="3" id="KW-0964">Secreted</keyword>
<protein>
    <recommendedName>
        <fullName evidence="6">Lipase domain-containing protein</fullName>
    </recommendedName>
</protein>
<dbReference type="InterPro" id="IPR029058">
    <property type="entry name" value="AB_hydrolase_fold"/>
</dbReference>
<sequence length="299" mass="32415">MAVLVRCAVLLLATIAAASSRQLQAQDVVFHLFTRNNPTVSQPLSLTEAAILASTFNDHQRTMITIHDHSDAIAGNFNAFVVPAELKAYDVNVIAVDWSAAAGSSTEGIAYAPQVAAAVAELMDFLVDTFEYDHEGFRLIGFGIGAHIAGIAARKARADIVHIVALDPAFNGWSHHPYKLSWNAAECVEVLHTTAGIIGYDRPMGHMDFYPNAGSFQNGCGSDSACSHQLAYVYYAESLTAEVEEGNRFWGTKCESYEDAVLLQCNGEKDNYFGGRALKNFNFGIYTFITNSASPFARG</sequence>
<dbReference type="Pfam" id="PF00151">
    <property type="entry name" value="Lipase"/>
    <property type="match status" value="1"/>
</dbReference>
<comment type="similarity">
    <text evidence="2 4">Belongs to the AB hydrolase superfamily. Lipase family.</text>
</comment>
<dbReference type="InterPro" id="IPR013818">
    <property type="entry name" value="Lipase"/>
</dbReference>
<evidence type="ECO:0000313" key="8">
    <source>
        <dbReference type="Proteomes" id="UP000823941"/>
    </source>
</evidence>
<evidence type="ECO:0000256" key="5">
    <source>
        <dbReference type="SAM" id="SignalP"/>
    </source>
</evidence>
<dbReference type="InterPro" id="IPR000734">
    <property type="entry name" value="TAG_lipase"/>
</dbReference>
<feature type="chain" id="PRO_5045474756" description="Lipase domain-containing protein" evidence="5">
    <location>
        <begin position="21"/>
        <end position="299"/>
    </location>
</feature>
<dbReference type="Proteomes" id="UP000823941">
    <property type="component" value="Chromosome 5"/>
</dbReference>
<keyword evidence="8" id="KW-1185">Reference proteome</keyword>